<proteinExistence type="predicted"/>
<accession>A0A518BL75</accession>
<gene>
    <name evidence="1" type="ORF">Pla133_28170</name>
</gene>
<dbReference type="Proteomes" id="UP000316921">
    <property type="component" value="Chromosome"/>
</dbReference>
<dbReference type="AlphaFoldDB" id="A0A518BL75"/>
<dbReference type="KEGG" id="pbap:Pla133_28170"/>
<organism evidence="1 2">
    <name type="scientific">Engelhardtia mirabilis</name>
    <dbReference type="NCBI Taxonomy" id="2528011"/>
    <lineage>
        <taxon>Bacteria</taxon>
        <taxon>Pseudomonadati</taxon>
        <taxon>Planctomycetota</taxon>
        <taxon>Planctomycetia</taxon>
        <taxon>Planctomycetia incertae sedis</taxon>
        <taxon>Engelhardtia</taxon>
    </lineage>
</organism>
<name>A0A518BL75_9BACT</name>
<dbReference type="EMBL" id="CP036287">
    <property type="protein sequence ID" value="QDU67729.1"/>
    <property type="molecule type" value="Genomic_DNA"/>
</dbReference>
<evidence type="ECO:0000313" key="2">
    <source>
        <dbReference type="Proteomes" id="UP000316921"/>
    </source>
</evidence>
<dbReference type="RefSeq" id="WP_145066134.1">
    <property type="nucleotide sequence ID" value="NZ_CP036287.1"/>
</dbReference>
<protein>
    <submittedName>
        <fullName evidence="1">Uncharacterized protein</fullName>
    </submittedName>
</protein>
<evidence type="ECO:0000313" key="1">
    <source>
        <dbReference type="EMBL" id="QDU67729.1"/>
    </source>
</evidence>
<reference evidence="1 2" key="1">
    <citation type="submission" date="2019-02" db="EMBL/GenBank/DDBJ databases">
        <title>Deep-cultivation of Planctomycetes and their phenomic and genomic characterization uncovers novel biology.</title>
        <authorList>
            <person name="Wiegand S."/>
            <person name="Jogler M."/>
            <person name="Boedeker C."/>
            <person name="Pinto D."/>
            <person name="Vollmers J."/>
            <person name="Rivas-Marin E."/>
            <person name="Kohn T."/>
            <person name="Peeters S.H."/>
            <person name="Heuer A."/>
            <person name="Rast P."/>
            <person name="Oberbeckmann S."/>
            <person name="Bunk B."/>
            <person name="Jeske O."/>
            <person name="Meyerdierks A."/>
            <person name="Storesund J.E."/>
            <person name="Kallscheuer N."/>
            <person name="Luecker S."/>
            <person name="Lage O.M."/>
            <person name="Pohl T."/>
            <person name="Merkel B.J."/>
            <person name="Hornburger P."/>
            <person name="Mueller R.-W."/>
            <person name="Bruemmer F."/>
            <person name="Labrenz M."/>
            <person name="Spormann A.M."/>
            <person name="Op den Camp H."/>
            <person name="Overmann J."/>
            <person name="Amann R."/>
            <person name="Jetten M.S.M."/>
            <person name="Mascher T."/>
            <person name="Medema M.H."/>
            <person name="Devos D.P."/>
            <person name="Kaster A.-K."/>
            <person name="Ovreas L."/>
            <person name="Rohde M."/>
            <person name="Galperin M.Y."/>
            <person name="Jogler C."/>
        </authorList>
    </citation>
    <scope>NUCLEOTIDE SEQUENCE [LARGE SCALE GENOMIC DNA]</scope>
    <source>
        <strain evidence="1 2">Pla133</strain>
    </source>
</reference>
<keyword evidence="2" id="KW-1185">Reference proteome</keyword>
<sequence>MLLLSVTTPGASRVSGIDAYGLGPLRMVGSSKRYAGGGNYYGSGVAQISREVVEDWAEADCRLRLRGLHDFDVVMPAWLTEAFLIELDQAAEAQLAWTAPLR</sequence>